<feature type="transmembrane region" description="Helical" evidence="1">
    <location>
        <begin position="47"/>
        <end position="68"/>
    </location>
</feature>
<protein>
    <submittedName>
        <fullName evidence="2">Uncharacterized protein</fullName>
    </submittedName>
</protein>
<feature type="transmembrane region" description="Helical" evidence="1">
    <location>
        <begin position="7"/>
        <end position="27"/>
    </location>
</feature>
<evidence type="ECO:0000256" key="1">
    <source>
        <dbReference type="SAM" id="Phobius"/>
    </source>
</evidence>
<dbReference type="EMBL" id="MK623260">
    <property type="protein sequence ID" value="QEG57190.1"/>
    <property type="molecule type" value="Genomic_DNA"/>
</dbReference>
<keyword evidence="2" id="KW-0496">Mitochondrion</keyword>
<keyword evidence="1" id="KW-1133">Transmembrane helix</keyword>
<gene>
    <name evidence="2" type="ORF">PSUO_000050</name>
</gene>
<keyword evidence="1" id="KW-0472">Membrane</keyword>
<evidence type="ECO:0000313" key="2">
    <source>
        <dbReference type="EMBL" id="QEG57190.1"/>
    </source>
</evidence>
<accession>A0A5B9RDD9</accession>
<organism evidence="2">
    <name type="scientific">Coniferiporia sulphurascens</name>
    <name type="common">Laminated root rot fungus</name>
    <name type="synonym">Phellinidium sulphurascens</name>
    <dbReference type="NCBI Taxonomy" id="175648"/>
    <lineage>
        <taxon>Eukaryota</taxon>
        <taxon>Fungi</taxon>
        <taxon>Dikarya</taxon>
        <taxon>Basidiomycota</taxon>
        <taxon>Agaricomycotina</taxon>
        <taxon>Agaricomycetes</taxon>
        <taxon>Hymenochaetales</taxon>
        <taxon>Hymenochaetaceae</taxon>
        <taxon>Coniferiporia</taxon>
    </lineage>
</organism>
<reference evidence="2" key="1">
    <citation type="submission" date="2019-03" db="EMBL/GenBank/DDBJ databases">
        <title>Evidence of extensive intraspecific noncoding reshuffling in a 169kb mitochondrial genome of basidiomycete fungus.</title>
        <authorList>
            <person name="Lee H.-H."/>
            <person name="Ke H.-M."/>
            <person name="Lin C.-Y.I."/>
            <person name="Lee T.J."/>
            <person name="Chung C.-L."/>
            <person name="Tsai I.J."/>
        </authorList>
    </citation>
    <scope>NUCLEOTIDE SEQUENCE</scope>
    <source>
        <strain evidence="2">FP133613</strain>
    </source>
</reference>
<geneLocation type="mitochondrion" evidence="2"/>
<name>A0A5B9RDD9_CONSH</name>
<dbReference type="AlphaFoldDB" id="A0A5B9RDD9"/>
<sequence>MCAARLGVLRIFTNVALAIFLYIASLMQLDVAISLKLYIYPLWGMQFTISLEIPCLTLVRIFIHLLAVNNNLPANDLIELTTLVDNVSVVVNNVKYFIDITKLLNILFDQFNLFI</sequence>
<proteinExistence type="predicted"/>
<keyword evidence="1" id="KW-0812">Transmembrane</keyword>